<evidence type="ECO:0000313" key="2">
    <source>
        <dbReference type="EMBL" id="KAF2865111.1"/>
    </source>
</evidence>
<dbReference type="EMBL" id="JAADJZ010000036">
    <property type="protein sequence ID" value="KAF2865111.1"/>
    <property type="molecule type" value="Genomic_DNA"/>
</dbReference>
<feature type="region of interest" description="Disordered" evidence="1">
    <location>
        <begin position="147"/>
        <end position="218"/>
    </location>
</feature>
<gene>
    <name evidence="2" type="ORF">BDV95DRAFT_587336</name>
</gene>
<accession>A0A7C8I122</accession>
<dbReference type="AlphaFoldDB" id="A0A7C8I122"/>
<keyword evidence="3" id="KW-1185">Reference proteome</keyword>
<comment type="caution">
    <text evidence="2">The sequence shown here is derived from an EMBL/GenBank/DDBJ whole genome shotgun (WGS) entry which is preliminary data.</text>
</comment>
<dbReference type="Proteomes" id="UP000481861">
    <property type="component" value="Unassembled WGS sequence"/>
</dbReference>
<feature type="compositionally biased region" description="Basic residues" evidence="1">
    <location>
        <begin position="202"/>
        <end position="218"/>
    </location>
</feature>
<dbReference type="OrthoDB" id="3910171at2759"/>
<reference evidence="2 3" key="1">
    <citation type="submission" date="2020-01" db="EMBL/GenBank/DDBJ databases">
        <authorList>
            <consortium name="DOE Joint Genome Institute"/>
            <person name="Haridas S."/>
            <person name="Albert R."/>
            <person name="Binder M."/>
            <person name="Bloem J."/>
            <person name="Labutti K."/>
            <person name="Salamov A."/>
            <person name="Andreopoulos B."/>
            <person name="Baker S.E."/>
            <person name="Barry K."/>
            <person name="Bills G."/>
            <person name="Bluhm B.H."/>
            <person name="Cannon C."/>
            <person name="Castanera R."/>
            <person name="Culley D.E."/>
            <person name="Daum C."/>
            <person name="Ezra D."/>
            <person name="Gonzalez J.B."/>
            <person name="Henrissat B."/>
            <person name="Kuo A."/>
            <person name="Liang C."/>
            <person name="Lipzen A."/>
            <person name="Lutzoni F."/>
            <person name="Magnuson J."/>
            <person name="Mondo S."/>
            <person name="Nolan M."/>
            <person name="Ohm R."/>
            <person name="Pangilinan J."/>
            <person name="Park H.-J.H."/>
            <person name="Ramirez L."/>
            <person name="Alfaro M."/>
            <person name="Sun H."/>
            <person name="Tritt A."/>
            <person name="Yoshinaga Y."/>
            <person name="Zwiers L.-H.L."/>
            <person name="Turgeon B.G."/>
            <person name="Goodwin S.B."/>
            <person name="Spatafora J.W."/>
            <person name="Crous P.W."/>
            <person name="Grigoriev I.V."/>
        </authorList>
    </citation>
    <scope>NUCLEOTIDE SEQUENCE [LARGE SCALE GENOMIC DNA]</scope>
    <source>
        <strain evidence="2 3">CBS 611.86</strain>
    </source>
</reference>
<evidence type="ECO:0000313" key="3">
    <source>
        <dbReference type="Proteomes" id="UP000481861"/>
    </source>
</evidence>
<evidence type="ECO:0000256" key="1">
    <source>
        <dbReference type="SAM" id="MobiDB-lite"/>
    </source>
</evidence>
<protein>
    <submittedName>
        <fullName evidence="2">Uncharacterized protein</fullName>
    </submittedName>
</protein>
<organism evidence="2 3">
    <name type="scientific">Massariosphaeria phaeospora</name>
    <dbReference type="NCBI Taxonomy" id="100035"/>
    <lineage>
        <taxon>Eukaryota</taxon>
        <taxon>Fungi</taxon>
        <taxon>Dikarya</taxon>
        <taxon>Ascomycota</taxon>
        <taxon>Pezizomycotina</taxon>
        <taxon>Dothideomycetes</taxon>
        <taxon>Pleosporomycetidae</taxon>
        <taxon>Pleosporales</taxon>
        <taxon>Pleosporales incertae sedis</taxon>
        <taxon>Massariosphaeria</taxon>
    </lineage>
</organism>
<name>A0A7C8I122_9PLEO</name>
<proteinExistence type="predicted"/>
<sequence>MAALFRDFSFEPASRLPLSVHEAERVAMNVSPTSPPPFAPPRRHARLPTPPPCPVGELAQRMTLHLEIDPQYQVASAYEPLTPPSDDICFHTEALERCQPPFYSHISSAIVRMQRQATTRKQTSPSHMKDLAALVEKMIEDEEQCNICDSKSRTPSTSSASDMDGDEGIDMDCTPSTDASFRHPVPLHRSTDRSTGYSFVSKKPRMRKQVRAMKRSPK</sequence>